<protein>
    <submittedName>
        <fullName evidence="2">Transposase, putative</fullName>
    </submittedName>
</protein>
<reference evidence="2" key="1">
    <citation type="submission" date="2020-07" db="EMBL/GenBank/DDBJ databases">
        <title>Multicomponent nature underlies the extraordinary mechanical properties of spider dragline silk.</title>
        <authorList>
            <person name="Kono N."/>
            <person name="Nakamura H."/>
            <person name="Mori M."/>
            <person name="Yoshida Y."/>
            <person name="Ohtoshi R."/>
            <person name="Malay A.D."/>
            <person name="Moran D.A.P."/>
            <person name="Tomita M."/>
            <person name="Numata K."/>
            <person name="Arakawa K."/>
        </authorList>
    </citation>
    <scope>NUCLEOTIDE SEQUENCE</scope>
</reference>
<dbReference type="InterPro" id="IPR036397">
    <property type="entry name" value="RNaseH_sf"/>
</dbReference>
<dbReference type="InterPro" id="IPR001584">
    <property type="entry name" value="Integrase_cat-core"/>
</dbReference>
<evidence type="ECO:0000313" key="3">
    <source>
        <dbReference type="Proteomes" id="UP000887116"/>
    </source>
</evidence>
<dbReference type="PANTHER" id="PTHR42648">
    <property type="entry name" value="TRANSPOSASE, PUTATIVE-RELATED"/>
    <property type="match status" value="1"/>
</dbReference>
<sequence>MFNLQHGCAKTTEAVRRTIQNSKESIAKLAKRYPKTIVKWKKRSFTQDATMGLKQPRSTVLTKEEEAIIVAFRKYTLLPLDDCLYALQASIPRLSRSNLHRCLQRHNISRLPDVDGEVKTKKSATKPIAAEFLRNLIKILPYKIHTILTDNGIQFTNQERHKHAFQHIFDRVCEEHYIEHRLTKISHPWTNGQVERMNRTLKDATVKKYYYKSHQQLKEHLYSFVIAYNYAKRLKTLKDLTPFEFVCSQWTKFPDLFILNPYHHTLGPYMF</sequence>
<feature type="domain" description="Integrase catalytic" evidence="1">
    <location>
        <begin position="75"/>
        <end position="250"/>
    </location>
</feature>
<dbReference type="OrthoDB" id="6407033at2759"/>
<dbReference type="Proteomes" id="UP000887116">
    <property type="component" value="Unassembled WGS sequence"/>
</dbReference>
<dbReference type="PROSITE" id="PS50994">
    <property type="entry name" value="INTEGRASE"/>
    <property type="match status" value="1"/>
</dbReference>
<keyword evidence="3" id="KW-1185">Reference proteome</keyword>
<dbReference type="InterPro" id="IPR039537">
    <property type="entry name" value="Retrotran_Ty1/copia-like"/>
</dbReference>
<organism evidence="2 3">
    <name type="scientific">Trichonephila clavata</name>
    <name type="common">Joro spider</name>
    <name type="synonym">Nephila clavata</name>
    <dbReference type="NCBI Taxonomy" id="2740835"/>
    <lineage>
        <taxon>Eukaryota</taxon>
        <taxon>Metazoa</taxon>
        <taxon>Ecdysozoa</taxon>
        <taxon>Arthropoda</taxon>
        <taxon>Chelicerata</taxon>
        <taxon>Arachnida</taxon>
        <taxon>Araneae</taxon>
        <taxon>Araneomorphae</taxon>
        <taxon>Entelegynae</taxon>
        <taxon>Araneoidea</taxon>
        <taxon>Nephilidae</taxon>
        <taxon>Trichonephila</taxon>
    </lineage>
</organism>
<dbReference type="InterPro" id="IPR012337">
    <property type="entry name" value="RNaseH-like_sf"/>
</dbReference>
<dbReference type="GO" id="GO:0015074">
    <property type="term" value="P:DNA integration"/>
    <property type="evidence" value="ECO:0007669"/>
    <property type="project" value="InterPro"/>
</dbReference>
<dbReference type="Gene3D" id="3.30.420.10">
    <property type="entry name" value="Ribonuclease H-like superfamily/Ribonuclease H"/>
    <property type="match status" value="1"/>
</dbReference>
<dbReference type="EMBL" id="BMAO01008784">
    <property type="protein sequence ID" value="GFR26211.1"/>
    <property type="molecule type" value="Genomic_DNA"/>
</dbReference>
<comment type="caution">
    <text evidence="2">The sequence shown here is derived from an EMBL/GenBank/DDBJ whole genome shotgun (WGS) entry which is preliminary data.</text>
</comment>
<dbReference type="Pfam" id="PF13683">
    <property type="entry name" value="rve_3"/>
    <property type="match status" value="1"/>
</dbReference>
<dbReference type="SUPFAM" id="SSF53098">
    <property type="entry name" value="Ribonuclease H-like"/>
    <property type="match status" value="1"/>
</dbReference>
<gene>
    <name evidence="2" type="primary">WUni_005660</name>
    <name evidence="2" type="ORF">TNCT_701751</name>
</gene>
<evidence type="ECO:0000259" key="1">
    <source>
        <dbReference type="PROSITE" id="PS50994"/>
    </source>
</evidence>
<evidence type="ECO:0000313" key="2">
    <source>
        <dbReference type="EMBL" id="GFR26211.1"/>
    </source>
</evidence>
<proteinExistence type="predicted"/>
<dbReference type="GO" id="GO:0003676">
    <property type="term" value="F:nucleic acid binding"/>
    <property type="evidence" value="ECO:0007669"/>
    <property type="project" value="InterPro"/>
</dbReference>
<name>A0A8X6K187_TRICU</name>
<dbReference type="AlphaFoldDB" id="A0A8X6K187"/>
<accession>A0A8X6K187</accession>
<dbReference type="PANTHER" id="PTHR42648:SF12">
    <property type="entry name" value="BLL1855 PROTEIN"/>
    <property type="match status" value="1"/>
</dbReference>